<dbReference type="InterPro" id="IPR024007">
    <property type="entry name" value="FeFe-hyd_mat_HydG"/>
</dbReference>
<dbReference type="InterPro" id="IPR010722">
    <property type="entry name" value="BATS_dom"/>
</dbReference>
<keyword evidence="4" id="KW-0479">Metal-binding</keyword>
<dbReference type="Pfam" id="PF04055">
    <property type="entry name" value="Radical_SAM"/>
    <property type="match status" value="1"/>
</dbReference>
<dbReference type="GO" id="GO:0036355">
    <property type="term" value="F:2-iminoacetate synthase activity"/>
    <property type="evidence" value="ECO:0007669"/>
    <property type="project" value="UniProtKB-EC"/>
</dbReference>
<dbReference type="PROSITE" id="PS51918">
    <property type="entry name" value="RADICAL_SAM"/>
    <property type="match status" value="1"/>
</dbReference>
<proteinExistence type="predicted"/>
<dbReference type="InterPro" id="IPR034428">
    <property type="entry name" value="ThiH/NoCL/HydG-like"/>
</dbReference>
<accession>A0ABU0JUW7</accession>
<dbReference type="Pfam" id="PF06968">
    <property type="entry name" value="BATS"/>
    <property type="match status" value="1"/>
</dbReference>
<comment type="caution">
    <text evidence="8">The sequence shown here is derived from an EMBL/GenBank/DDBJ whole genome shotgun (WGS) entry which is preliminary data.</text>
</comment>
<evidence type="ECO:0000256" key="1">
    <source>
        <dbReference type="ARBA" id="ARBA00001966"/>
    </source>
</evidence>
<dbReference type="SUPFAM" id="SSF102114">
    <property type="entry name" value="Radical SAM enzymes"/>
    <property type="match status" value="1"/>
</dbReference>
<dbReference type="CDD" id="cd01335">
    <property type="entry name" value="Radical_SAM"/>
    <property type="match status" value="1"/>
</dbReference>
<dbReference type="EC" id="4.1.99.19" evidence="8"/>
<feature type="domain" description="Radical SAM core" evidence="7">
    <location>
        <begin position="83"/>
        <end position="325"/>
    </location>
</feature>
<dbReference type="EMBL" id="JAUSWN010000031">
    <property type="protein sequence ID" value="MDQ0480854.1"/>
    <property type="molecule type" value="Genomic_DNA"/>
</dbReference>
<evidence type="ECO:0000313" key="9">
    <source>
        <dbReference type="Proteomes" id="UP001224418"/>
    </source>
</evidence>
<keyword evidence="2" id="KW-0004">4Fe-4S</keyword>
<dbReference type="PANTHER" id="PTHR43583">
    <property type="entry name" value="2-IMINOACETATE SYNTHASE"/>
    <property type="match status" value="1"/>
</dbReference>
<dbReference type="SFLD" id="SFLDG01060">
    <property type="entry name" value="BATS_domain_containing"/>
    <property type="match status" value="1"/>
</dbReference>
<keyword evidence="9" id="KW-1185">Reference proteome</keyword>
<dbReference type="NCBIfam" id="TIGR03955">
    <property type="entry name" value="rSAM_HydG"/>
    <property type="match status" value="1"/>
</dbReference>
<dbReference type="Proteomes" id="UP001224418">
    <property type="component" value="Unassembled WGS sequence"/>
</dbReference>
<dbReference type="SFLD" id="SFLDS00029">
    <property type="entry name" value="Radical_SAM"/>
    <property type="match status" value="1"/>
</dbReference>
<protein>
    <submittedName>
        <fullName evidence="8">2-iminoacetate synthase</fullName>
        <ecNumber evidence="8">4.1.99.19</ecNumber>
    </submittedName>
</protein>
<comment type="cofactor">
    <cofactor evidence="1">
        <name>[4Fe-4S] cluster</name>
        <dbReference type="ChEBI" id="CHEBI:49883"/>
    </cofactor>
</comment>
<keyword evidence="5" id="KW-0408">Iron</keyword>
<dbReference type="RefSeq" id="WP_111940690.1">
    <property type="nucleotide sequence ID" value="NZ_BAAACJ010000016.1"/>
</dbReference>
<name>A0ABU0JUW7_HATLI</name>
<keyword evidence="6" id="KW-0411">Iron-sulfur</keyword>
<dbReference type="InterPro" id="IPR007197">
    <property type="entry name" value="rSAM"/>
</dbReference>
<sequence length="477" mass="55069">MLEKIDQKYLDSDFKDFIDDDLIWKQIDEGKNPSKEEVRAIIKKSKNNQRLEPEETAKLINVTDKELLEEMFEAANEIKRNVYGDRIVFFAPIYVGNKCGNNCIYCGFRKDNNSIVRKTLTMNELKKEVEVLIKNGHKRSILVYGEDECYDADFIAETIKNVYDTKIDNGELRRVNINAAPLDVEGYRKLHEAGIGTFQIFQETYHHETYRKMHPRGDRKSNYAWRLYGLDRAAEGGIDDLGIGALFGLYDWRFEVMGLIYHTIHLEKMFNGVGPHTISFPRIEEALDVPFTQNPKYKVSDEDFKKVIAILRLSVPYTGMILTARETKEIRNELLPIGITQIDAGTRIGVGGYSEYDKGLIPEKEQFAIGDMRNLDEVIRYVCENESIPSFCTAGYRCGRTGEKFMNVAKCGKVHNYCMPNAILTFQEYLLDYGSEETKKVGEKAIEKQLNKLEPERRKCVEEKLELIKQGKRDIYV</sequence>
<evidence type="ECO:0000313" key="8">
    <source>
        <dbReference type="EMBL" id="MDQ0480854.1"/>
    </source>
</evidence>
<dbReference type="SFLD" id="SFLDG01081">
    <property type="entry name" value="cleavage_of_the_Ca-Cb_bond_in"/>
    <property type="match status" value="1"/>
</dbReference>
<dbReference type="PANTHER" id="PTHR43583:SF2">
    <property type="entry name" value="THIAZOLE BIOSYNTHESIS PROTEIN"/>
    <property type="match status" value="1"/>
</dbReference>
<keyword evidence="3" id="KW-0949">S-adenosyl-L-methionine</keyword>
<evidence type="ECO:0000256" key="2">
    <source>
        <dbReference type="ARBA" id="ARBA00022485"/>
    </source>
</evidence>
<keyword evidence="8" id="KW-0456">Lyase</keyword>
<dbReference type="Gene3D" id="3.20.20.70">
    <property type="entry name" value="Aldolase class I"/>
    <property type="match status" value="1"/>
</dbReference>
<gene>
    <name evidence="8" type="ORF">QOZ93_002604</name>
</gene>
<organism evidence="8 9">
    <name type="scientific">Hathewaya limosa</name>
    <name type="common">Clostridium limosum</name>
    <dbReference type="NCBI Taxonomy" id="1536"/>
    <lineage>
        <taxon>Bacteria</taxon>
        <taxon>Bacillati</taxon>
        <taxon>Bacillota</taxon>
        <taxon>Clostridia</taxon>
        <taxon>Eubacteriales</taxon>
        <taxon>Clostridiaceae</taxon>
        <taxon>Hathewaya</taxon>
    </lineage>
</organism>
<reference evidence="8 9" key="1">
    <citation type="submission" date="2023-07" db="EMBL/GenBank/DDBJ databases">
        <title>Genomic Encyclopedia of Type Strains, Phase IV (KMG-IV): sequencing the most valuable type-strain genomes for metagenomic binning, comparative biology and taxonomic classification.</title>
        <authorList>
            <person name="Goeker M."/>
        </authorList>
    </citation>
    <scope>NUCLEOTIDE SEQUENCE [LARGE SCALE GENOMIC DNA]</scope>
    <source>
        <strain evidence="8 9">DSM 1400</strain>
    </source>
</reference>
<evidence type="ECO:0000259" key="7">
    <source>
        <dbReference type="PROSITE" id="PS51918"/>
    </source>
</evidence>
<dbReference type="InterPro" id="IPR013785">
    <property type="entry name" value="Aldolase_TIM"/>
</dbReference>
<dbReference type="InterPro" id="IPR058240">
    <property type="entry name" value="rSAM_sf"/>
</dbReference>
<evidence type="ECO:0000256" key="5">
    <source>
        <dbReference type="ARBA" id="ARBA00023004"/>
    </source>
</evidence>
<evidence type="ECO:0000256" key="6">
    <source>
        <dbReference type="ARBA" id="ARBA00023014"/>
    </source>
</evidence>
<evidence type="ECO:0000256" key="4">
    <source>
        <dbReference type="ARBA" id="ARBA00022723"/>
    </source>
</evidence>
<evidence type="ECO:0000256" key="3">
    <source>
        <dbReference type="ARBA" id="ARBA00022691"/>
    </source>
</evidence>
<dbReference type="SMART" id="SM00876">
    <property type="entry name" value="BATS"/>
    <property type="match status" value="1"/>
</dbReference>